<reference evidence="2" key="1">
    <citation type="submission" date="2018-05" db="EMBL/GenBank/DDBJ databases">
        <authorList>
            <person name="Lanie J.A."/>
            <person name="Ng W.-L."/>
            <person name="Kazmierczak K.M."/>
            <person name="Andrzejewski T.M."/>
            <person name="Davidsen T.M."/>
            <person name="Wayne K.J."/>
            <person name="Tettelin H."/>
            <person name="Glass J.I."/>
            <person name="Rusch D."/>
            <person name="Podicherti R."/>
            <person name="Tsui H.-C.T."/>
            <person name="Winkler M.E."/>
        </authorList>
    </citation>
    <scope>NUCLEOTIDE SEQUENCE</scope>
</reference>
<gene>
    <name evidence="2" type="ORF">METZ01_LOCUS166433</name>
</gene>
<dbReference type="EMBL" id="UINC01029961">
    <property type="protein sequence ID" value="SVB13579.1"/>
    <property type="molecule type" value="Genomic_DNA"/>
</dbReference>
<dbReference type="InterPro" id="IPR039448">
    <property type="entry name" value="Beta_helix"/>
</dbReference>
<evidence type="ECO:0000259" key="1">
    <source>
        <dbReference type="Pfam" id="PF13229"/>
    </source>
</evidence>
<dbReference type="Gene3D" id="2.160.20.10">
    <property type="entry name" value="Single-stranded right-handed beta-helix, Pectin lyase-like"/>
    <property type="match status" value="1"/>
</dbReference>
<dbReference type="InterPro" id="IPR012334">
    <property type="entry name" value="Pectin_lyas_fold"/>
</dbReference>
<dbReference type="PANTHER" id="PTHR11319">
    <property type="entry name" value="G PROTEIN-COUPLED RECEPTOR-RELATED"/>
    <property type="match status" value="1"/>
</dbReference>
<proteinExistence type="predicted"/>
<dbReference type="SUPFAM" id="SSF51126">
    <property type="entry name" value="Pectin lyase-like"/>
    <property type="match status" value="1"/>
</dbReference>
<feature type="domain" description="Right handed beta helix" evidence="1">
    <location>
        <begin position="32"/>
        <end position="178"/>
    </location>
</feature>
<dbReference type="Pfam" id="PF13229">
    <property type="entry name" value="Beta_helix"/>
    <property type="match status" value="1"/>
</dbReference>
<accession>A0A382BIY0</accession>
<organism evidence="2">
    <name type="scientific">marine metagenome</name>
    <dbReference type="NCBI Taxonomy" id="408172"/>
    <lineage>
        <taxon>unclassified sequences</taxon>
        <taxon>metagenomes</taxon>
        <taxon>ecological metagenomes</taxon>
    </lineage>
</organism>
<name>A0A382BIY0_9ZZZZ</name>
<evidence type="ECO:0000313" key="2">
    <source>
        <dbReference type="EMBL" id="SVB13579.1"/>
    </source>
</evidence>
<protein>
    <recommendedName>
        <fullName evidence="1">Right handed beta helix domain-containing protein</fullName>
    </recommendedName>
</protein>
<feature type="non-terminal residue" evidence="2">
    <location>
        <position position="1"/>
    </location>
</feature>
<dbReference type="AlphaFoldDB" id="A0A382BIY0"/>
<sequence length="612" mass="65231">TTGDTVYIEETVIDGSSETCPATFWGGETRDALLTGFTIQNGLGCVYGQGGGVYIEQSSPTLDHLIIQNNIATTSGGGVLVNIGSNPLLKNLIIRDNSFAMNGGGISVSSASADIENCKIYNNHSVEDYSLGGGISFSGSNGTISGSVISNNIAESGGGVSFYSSSPVVAETVIISNEAEYGGGLYSNNANPNIDHSVIVQNSAEHGGGIYGRINSDINIQNTTISDNFSTEGGGLYLRNNSTTWVERTIFWNDSPQEIFLHPSEGATQLSVSYSDIGGGEEGIVTNNNGYVYWFGGNINSDPLFCDPESGNYFVAANSPCQILSSDIGALGVGCDALWEFALYGPELSDASGNGIWEPGENLSVSVTMCNEGTMDHTFYPGVTLSEIFPNPDITINNSEFWWYGMYSGQCEEAGFILNAGGSIPPGTEVVLLAEATALNCENNPEFCMNDTSVEFLIQIGTSFDETTVEVQYSQNWNLIGLPVITNDSGYESIFEGAVSGTLYSFDSGYTAETELVPGTGYWIRLESDEQVNFTGGPIQELILQLSEGWNLISGISVSVPVENIIDPQGIIIEGTIYQFNGGYAPSDVIEPGRAYWVRSIVEGEIIVQILY</sequence>
<dbReference type="InterPro" id="IPR006626">
    <property type="entry name" value="PbH1"/>
</dbReference>
<dbReference type="SMART" id="SM00710">
    <property type="entry name" value="PbH1"/>
    <property type="match status" value="5"/>
</dbReference>
<dbReference type="InterPro" id="IPR011050">
    <property type="entry name" value="Pectin_lyase_fold/virulence"/>
</dbReference>
<dbReference type="PANTHER" id="PTHR11319:SF35">
    <property type="entry name" value="OUTER MEMBRANE PROTEIN PMPC-RELATED"/>
    <property type="match status" value="1"/>
</dbReference>